<sequence length="555" mass="62141">MLSLFSKWPGAPGKPSGDYVSCVKGISQMLLDCKEIALVDALLFLLSYMVELFDVVSSDSESEDDPDLFQAPSTGGIDILLGVLDGAVNLPMHPLVINGIARYLRSLGSSIALPAGVYLRASMIICQGLRFVSSFPVAVQSLLHNSSSITNYTTVEERAPLLQELLRFCVNQDVKTTLESEGDLLEVTFRVASDLSDAADFGTLCSSILSTLTVRVQSGNPIEASNSVYMLGRALAGVQNEHHGFTLINQLWTLVSASLSQHKTEDVCRHAGVQFFLNVIPHLRTDDAHPIETQILDVCLWWYSEGVAPDILTCCSRIISRHRGRQSFQASVNNLFERLLPSFRLKLHAVADPRSNEEKLAMEDFLSHHREADRLIPEVEQFMKLAREVLVSFPQVLLEKRPNENSTLFWVCLELATRLVKADHQMQEMCDAACDFILDAMRCQPEPILECINEFATEVVRVVLSYLGPKREHYRVRSIWDFLFQCLHAPQIATQIRGGFQAAVSAVVAEEGALRALLPMDVSQQLPGELRVRRQRHRFRQYFTQLGNMVRVENP</sequence>
<dbReference type="KEGG" id="psoj:PHYSODRAFT_496225"/>
<gene>
    <name evidence="1" type="ORF">PHYSODRAFT_496225</name>
</gene>
<dbReference type="OMA" id="HADECAS"/>
<dbReference type="GeneID" id="20657279"/>
<evidence type="ECO:0000313" key="2">
    <source>
        <dbReference type="Proteomes" id="UP000002640"/>
    </source>
</evidence>
<dbReference type="Proteomes" id="UP000002640">
    <property type="component" value="Unassembled WGS sequence"/>
</dbReference>
<dbReference type="InterPro" id="IPR011989">
    <property type="entry name" value="ARM-like"/>
</dbReference>
<dbReference type="Gene3D" id="1.25.10.10">
    <property type="entry name" value="Leucine-rich Repeat Variant"/>
    <property type="match status" value="1"/>
</dbReference>
<dbReference type="RefSeq" id="XP_009523473.1">
    <property type="nucleotide sequence ID" value="XM_009525178.1"/>
</dbReference>
<dbReference type="SUPFAM" id="SSF48371">
    <property type="entry name" value="ARM repeat"/>
    <property type="match status" value="1"/>
</dbReference>
<protein>
    <recommendedName>
        <fullName evidence="3">Exportin-1/Importin-beta-like domain-containing protein</fullName>
    </recommendedName>
</protein>
<proteinExistence type="predicted"/>
<keyword evidence="2" id="KW-1185">Reference proteome</keyword>
<evidence type="ECO:0008006" key="3">
    <source>
        <dbReference type="Google" id="ProtNLM"/>
    </source>
</evidence>
<dbReference type="EMBL" id="JH159153">
    <property type="protein sequence ID" value="EGZ20756.1"/>
    <property type="molecule type" value="Genomic_DNA"/>
</dbReference>
<evidence type="ECO:0000313" key="1">
    <source>
        <dbReference type="EMBL" id="EGZ20756.1"/>
    </source>
</evidence>
<dbReference type="InParanoid" id="G4Z387"/>
<accession>G4Z387</accession>
<reference evidence="1 2" key="1">
    <citation type="journal article" date="2006" name="Science">
        <title>Phytophthora genome sequences uncover evolutionary origins and mechanisms of pathogenesis.</title>
        <authorList>
            <person name="Tyler B.M."/>
            <person name="Tripathy S."/>
            <person name="Zhang X."/>
            <person name="Dehal P."/>
            <person name="Jiang R.H."/>
            <person name="Aerts A."/>
            <person name="Arredondo F.D."/>
            <person name="Baxter L."/>
            <person name="Bensasson D."/>
            <person name="Beynon J.L."/>
            <person name="Chapman J."/>
            <person name="Damasceno C.M."/>
            <person name="Dorrance A.E."/>
            <person name="Dou D."/>
            <person name="Dickerman A.W."/>
            <person name="Dubchak I.L."/>
            <person name="Garbelotto M."/>
            <person name="Gijzen M."/>
            <person name="Gordon S.G."/>
            <person name="Govers F."/>
            <person name="Grunwald N.J."/>
            <person name="Huang W."/>
            <person name="Ivors K.L."/>
            <person name="Jones R.W."/>
            <person name="Kamoun S."/>
            <person name="Krampis K."/>
            <person name="Lamour K.H."/>
            <person name="Lee M.K."/>
            <person name="McDonald W.H."/>
            <person name="Medina M."/>
            <person name="Meijer H.J."/>
            <person name="Nordberg E.K."/>
            <person name="Maclean D.J."/>
            <person name="Ospina-Giraldo M.D."/>
            <person name="Morris P.F."/>
            <person name="Phuntumart V."/>
            <person name="Putnam N.H."/>
            <person name="Rash S."/>
            <person name="Rose J.K."/>
            <person name="Sakihama Y."/>
            <person name="Salamov A.A."/>
            <person name="Savidor A."/>
            <person name="Scheuring C.F."/>
            <person name="Smith B.M."/>
            <person name="Sobral B.W."/>
            <person name="Terry A."/>
            <person name="Torto-Alalibo T.A."/>
            <person name="Win J."/>
            <person name="Xu Z."/>
            <person name="Zhang H."/>
            <person name="Grigoriev I.V."/>
            <person name="Rokhsar D.S."/>
            <person name="Boore J.L."/>
        </authorList>
    </citation>
    <scope>NUCLEOTIDE SEQUENCE [LARGE SCALE GENOMIC DNA]</scope>
    <source>
        <strain evidence="1 2">P6497</strain>
    </source>
</reference>
<dbReference type="InterPro" id="IPR016024">
    <property type="entry name" value="ARM-type_fold"/>
</dbReference>
<dbReference type="AlphaFoldDB" id="G4Z387"/>
<dbReference type="SMR" id="G4Z387"/>
<organism evidence="1 2">
    <name type="scientific">Phytophthora sojae (strain P6497)</name>
    <name type="common">Soybean stem and root rot agent</name>
    <name type="synonym">Phytophthora megasperma f. sp. glycines</name>
    <dbReference type="NCBI Taxonomy" id="1094619"/>
    <lineage>
        <taxon>Eukaryota</taxon>
        <taxon>Sar</taxon>
        <taxon>Stramenopiles</taxon>
        <taxon>Oomycota</taxon>
        <taxon>Peronosporomycetes</taxon>
        <taxon>Peronosporales</taxon>
        <taxon>Peronosporaceae</taxon>
        <taxon>Phytophthora</taxon>
    </lineage>
</organism>
<name>G4Z387_PHYSP</name>